<keyword evidence="3" id="KW-1185">Reference proteome</keyword>
<evidence type="ECO:0000313" key="2">
    <source>
        <dbReference type="EMBL" id="GAW26510.1"/>
    </source>
</evidence>
<dbReference type="EMBL" id="DF977479">
    <property type="protein sequence ID" value="GAW26510.1"/>
    <property type="molecule type" value="Genomic_DNA"/>
</dbReference>
<protein>
    <submittedName>
        <fullName evidence="2">Putative aminoglycoside phosphotransferase</fullName>
    </submittedName>
</protein>
<organism evidence="2">
    <name type="scientific">Rosellinia necatrix</name>
    <name type="common">White root-rot fungus</name>
    <dbReference type="NCBI Taxonomy" id="77044"/>
    <lineage>
        <taxon>Eukaryota</taxon>
        <taxon>Fungi</taxon>
        <taxon>Dikarya</taxon>
        <taxon>Ascomycota</taxon>
        <taxon>Pezizomycotina</taxon>
        <taxon>Sordariomycetes</taxon>
        <taxon>Xylariomycetidae</taxon>
        <taxon>Xylariales</taxon>
        <taxon>Xylariaceae</taxon>
        <taxon>Rosellinia</taxon>
    </lineage>
</organism>
<dbReference type="GO" id="GO:0016740">
    <property type="term" value="F:transferase activity"/>
    <property type="evidence" value="ECO:0007669"/>
    <property type="project" value="UniProtKB-KW"/>
</dbReference>
<dbReference type="OrthoDB" id="5327538at2759"/>
<gene>
    <name evidence="2" type="ORF">SAMD00023353_3401290</name>
</gene>
<reference evidence="2" key="1">
    <citation type="submission" date="2016-03" db="EMBL/GenBank/DDBJ databases">
        <title>Draft genome sequence of Rosellinia necatrix.</title>
        <authorList>
            <person name="Kanematsu S."/>
        </authorList>
    </citation>
    <scope>NUCLEOTIDE SEQUENCE [LARGE SCALE GENOMIC DNA]</scope>
    <source>
        <strain evidence="2">W97</strain>
    </source>
</reference>
<evidence type="ECO:0000256" key="1">
    <source>
        <dbReference type="SAM" id="MobiDB-lite"/>
    </source>
</evidence>
<accession>A0A1S8A9Y5</accession>
<keyword evidence="2" id="KW-0808">Transferase</keyword>
<dbReference type="STRING" id="77044.A0A1S8A9Y5"/>
<sequence>MSHEPFADPLEYFTSIADLHLDLIADGQLYPEYPKEAFLFYRLLRDKAAPALAIEATTAGPSAGGSFFLKHVGDKGDHLLVDEGYNITAAIDWQFARLVPACEALGPSLPAADLGRPYSPLAEPSADDSHVAESLRRKGEDLAGFAGRSELA</sequence>
<feature type="region of interest" description="Disordered" evidence="1">
    <location>
        <begin position="116"/>
        <end position="135"/>
    </location>
</feature>
<dbReference type="AlphaFoldDB" id="A0A1S8A9Y5"/>
<dbReference type="OMA" id="WAERYHE"/>
<proteinExistence type="predicted"/>
<dbReference type="Proteomes" id="UP000054516">
    <property type="component" value="Unassembled WGS sequence"/>
</dbReference>
<evidence type="ECO:0000313" key="3">
    <source>
        <dbReference type="Proteomes" id="UP000054516"/>
    </source>
</evidence>
<name>A0A1S8A9Y5_ROSNE</name>